<evidence type="ECO:0000256" key="3">
    <source>
        <dbReference type="ARBA" id="ARBA00004210"/>
    </source>
</evidence>
<evidence type="ECO:0000256" key="12">
    <source>
        <dbReference type="ARBA" id="ARBA00023163"/>
    </source>
</evidence>
<name>A0A803WA19_FICAL</name>
<feature type="compositionally biased region" description="Acidic residues" evidence="16">
    <location>
        <begin position="514"/>
        <end position="524"/>
    </location>
</feature>
<dbReference type="AlphaFoldDB" id="A0A803WA19"/>
<dbReference type="Pfam" id="PF25892">
    <property type="entry name" value="Spe-44"/>
    <property type="match status" value="1"/>
</dbReference>
<keyword evidence="10" id="KW-0175">Coiled coil</keyword>
<dbReference type="Pfam" id="PF01342">
    <property type="entry name" value="SAND"/>
    <property type="match status" value="1"/>
</dbReference>
<evidence type="ECO:0000313" key="20">
    <source>
        <dbReference type="Proteomes" id="UP000016665"/>
    </source>
</evidence>
<evidence type="ECO:0000256" key="16">
    <source>
        <dbReference type="SAM" id="MobiDB-lite"/>
    </source>
</evidence>
<dbReference type="InterPro" id="IPR010919">
    <property type="entry name" value="SAND-like_dom_sf"/>
</dbReference>
<reference evidence="19" key="2">
    <citation type="submission" date="2025-08" db="UniProtKB">
        <authorList>
            <consortium name="Ensembl"/>
        </authorList>
    </citation>
    <scope>IDENTIFICATION</scope>
</reference>
<dbReference type="GO" id="GO:0043565">
    <property type="term" value="F:sequence-specific DNA binding"/>
    <property type="evidence" value="ECO:0007669"/>
    <property type="project" value="UniProtKB-ARBA"/>
</dbReference>
<keyword evidence="20" id="KW-1185">Reference proteome</keyword>
<organism evidence="19 20">
    <name type="scientific">Ficedula albicollis</name>
    <name type="common">Collared flycatcher</name>
    <name type="synonym">Muscicapa albicollis</name>
    <dbReference type="NCBI Taxonomy" id="59894"/>
    <lineage>
        <taxon>Eukaryota</taxon>
        <taxon>Metazoa</taxon>
        <taxon>Chordata</taxon>
        <taxon>Craniata</taxon>
        <taxon>Vertebrata</taxon>
        <taxon>Euteleostomi</taxon>
        <taxon>Archelosauria</taxon>
        <taxon>Archosauria</taxon>
        <taxon>Dinosauria</taxon>
        <taxon>Saurischia</taxon>
        <taxon>Theropoda</taxon>
        <taxon>Coelurosauria</taxon>
        <taxon>Aves</taxon>
        <taxon>Neognathae</taxon>
        <taxon>Neoaves</taxon>
        <taxon>Telluraves</taxon>
        <taxon>Australaves</taxon>
        <taxon>Passeriformes</taxon>
        <taxon>Muscicapidae</taxon>
        <taxon>Ficedula</taxon>
    </lineage>
</organism>
<feature type="compositionally biased region" description="Polar residues" evidence="16">
    <location>
        <begin position="839"/>
        <end position="861"/>
    </location>
</feature>
<gene>
    <name evidence="19" type="primary">YTHDF2</name>
</gene>
<keyword evidence="5" id="KW-0963">Cytoplasm</keyword>
<dbReference type="InterPro" id="IPR059099">
    <property type="entry name" value="GMEB1/2/Spe-44_dom"/>
</dbReference>
<dbReference type="InterPro" id="IPR045168">
    <property type="entry name" value="YTH_prot"/>
</dbReference>
<dbReference type="PROSITE" id="PS50864">
    <property type="entry name" value="SAND"/>
    <property type="match status" value="1"/>
</dbReference>
<evidence type="ECO:0000259" key="18">
    <source>
        <dbReference type="PROSITE" id="PS50882"/>
    </source>
</evidence>
<evidence type="ECO:0000256" key="5">
    <source>
        <dbReference type="ARBA" id="ARBA00022490"/>
    </source>
</evidence>
<evidence type="ECO:0000256" key="7">
    <source>
        <dbReference type="ARBA" id="ARBA00022833"/>
    </source>
</evidence>
<feature type="compositionally biased region" description="Polar residues" evidence="16">
    <location>
        <begin position="555"/>
        <end position="566"/>
    </location>
</feature>
<keyword evidence="6" id="KW-0479">Metal-binding</keyword>
<dbReference type="PROSITE" id="PS50882">
    <property type="entry name" value="YTH"/>
    <property type="match status" value="1"/>
</dbReference>
<feature type="region of interest" description="Disordered" evidence="16">
    <location>
        <begin position="499"/>
        <end position="584"/>
    </location>
</feature>
<dbReference type="Ensembl" id="ENSFALT00000037730.1">
    <property type="protein sequence ID" value="ENSFALP00000031825.1"/>
    <property type="gene ID" value="ENSFALG00000001378.2"/>
</dbReference>
<dbReference type="FunFam" id="3.10.390.10:FF:000003">
    <property type="entry name" value="glucocorticoid modulatory element-binding protein 1 isoform X2"/>
    <property type="match status" value="1"/>
</dbReference>
<dbReference type="SUPFAM" id="SSF63763">
    <property type="entry name" value="SAND domain-like"/>
    <property type="match status" value="1"/>
</dbReference>
<feature type="compositionally biased region" description="Polar residues" evidence="16">
    <location>
        <begin position="910"/>
        <end position="919"/>
    </location>
</feature>
<accession>A0A803WA19</accession>
<evidence type="ECO:0000256" key="13">
    <source>
        <dbReference type="ARBA" id="ARBA00023242"/>
    </source>
</evidence>
<dbReference type="Proteomes" id="UP000016665">
    <property type="component" value="Chromosome 23"/>
</dbReference>
<evidence type="ECO:0000256" key="8">
    <source>
        <dbReference type="ARBA" id="ARBA00022884"/>
    </source>
</evidence>
<dbReference type="InterPro" id="IPR007275">
    <property type="entry name" value="YTH_domain"/>
</dbReference>
<evidence type="ECO:0000256" key="4">
    <source>
        <dbReference type="ARBA" id="ARBA00004514"/>
    </source>
</evidence>
<evidence type="ECO:0000256" key="11">
    <source>
        <dbReference type="ARBA" id="ARBA00023125"/>
    </source>
</evidence>
<keyword evidence="8" id="KW-0694">RNA-binding</keyword>
<evidence type="ECO:0000256" key="2">
    <source>
        <dbReference type="ARBA" id="ARBA00004201"/>
    </source>
</evidence>
<dbReference type="GO" id="GO:0046872">
    <property type="term" value="F:metal ion binding"/>
    <property type="evidence" value="ECO:0007669"/>
    <property type="project" value="UniProtKB-KW"/>
</dbReference>
<sequence length="1116" mass="120614">MANAEVSVPVGDVVVVPSDGNEGENPEDTKTQVILQLQPVQQGIYQEGSEASAAVVAVETHTIHKLEEGIDPSSLETSEEIEIAYPITCGESKAILLWKKFVCPGINVKCVKFNDQLISPKHFVHLAGKSTLKDWKRAIRLGGIMLRKMMDSGQIDFYQHDKVCTNTCRSTKFDLLISSARAPVPGQQSVVQTPTSADGSITQIALSEESMEEGIEWNSALTAAVTMATEEGMKKDTDEISEDTLMFWKGIADVGLMEEVVCNIQKEIEEVLKGVQQRLGQSPFQITDAAVLNNVAHTFGLMDTIKKVLDNRKNQTEQGEEQFLYTLADLERQLEEQKKLARDQKAKSQTIQNVVLMPMSTPKPPKRPRLQRPASATILSPSTPIQQPQFTVISPIAIAPVGQQFSVGNIPVATLSQGSSPVTVHTLPSGSQLFRYATVVSSSKTSSSDTVTLHPSSSLALLSSAAVQDSGALANMAAVVSPVELVAMESGITSTIQAVEGTSDDGQTIIEIDPAPDPEADTDESEGKAVILETELRTEEKVVGDVEDHQHQRPKGQSNKVQNGSVHQKDGLNDDDFEPYLSPQARPNNAYTAMSDSYLPSYFSPSIGFSYSLGEAAWSTGGDPPMPYLTSYGQLSNGEPHFLPDAMFGQPGALGSTPFLGQHGFNFFPSGIDFSAWGNNSSQGQSTQSSGYSSNYAYAPSSLGGAMIDGQSAFASETLNKAPGMNTIDQGMAALKLGSTDVANSVPKVVGSAVGSGSITSNIVTSNSLPPATIAPPKPTSWADIASKPAKQQPKLKTKNGIAGSSLPPPPIKHNMDIGTWDNKGSVAKAPSQALVQNLAQQPAQVSPQPMGQQINSSPPVTQALGGQQPQALPPPAPLPVPSAQPARWVAPRNRGNGFAQNGVDGNGMGQAQSTSGSPSEPHPILEKLRSVNNYNPKDFDWNPKHGRVFIIKSYSEDDIHRSIKYNIWCSTEHGNKRLDAAYRSMNGKGPVYLLFSVNGSGHFCGVAEMKSAVDYNTCAGVWSQDKWKGRFDVRWIFVKDVPNSQLRHIRLENNENKPVTNSRDTQEVPLEKAKQVLKIIATYKHTTSIFDDFSHYEKRQEEEENVKKERQGRVK</sequence>
<evidence type="ECO:0000259" key="17">
    <source>
        <dbReference type="PROSITE" id="PS50864"/>
    </source>
</evidence>
<dbReference type="GeneTree" id="ENSGT00940000156761"/>
<dbReference type="Gene3D" id="3.10.590.10">
    <property type="entry name" value="ph1033 like domains"/>
    <property type="match status" value="1"/>
</dbReference>
<keyword evidence="11" id="KW-0238">DNA-binding</keyword>
<feature type="region of interest" description="Disordered" evidence="16">
    <location>
        <begin position="839"/>
        <end position="925"/>
    </location>
</feature>
<comment type="subcellular location">
    <subcellularLocation>
        <location evidence="2">Cytoplasm</location>
        <location evidence="2">P-body</location>
    </subcellularLocation>
    <subcellularLocation>
        <location evidence="3">Cytoplasm</location>
        <location evidence="3">Stress granule</location>
    </subcellularLocation>
    <subcellularLocation>
        <location evidence="4">Cytoplasm</location>
        <location evidence="4">Cytosol</location>
    </subcellularLocation>
    <subcellularLocation>
        <location evidence="1">Nucleus</location>
    </subcellularLocation>
</comment>
<evidence type="ECO:0000256" key="9">
    <source>
        <dbReference type="ARBA" id="ARBA00023015"/>
    </source>
</evidence>
<feature type="domain" description="SAND" evidence="17">
    <location>
        <begin position="72"/>
        <end position="156"/>
    </location>
</feature>
<feature type="compositionally biased region" description="Basic and acidic residues" evidence="16">
    <location>
        <begin position="534"/>
        <end position="551"/>
    </location>
</feature>
<keyword evidence="7" id="KW-0862">Zinc</keyword>
<keyword evidence="9" id="KW-0805">Transcription regulation</keyword>
<dbReference type="Pfam" id="PF04146">
    <property type="entry name" value="YTH"/>
    <property type="match status" value="1"/>
</dbReference>
<dbReference type="PANTHER" id="PTHR12357:SF8">
    <property type="entry name" value="YTH DOMAIN-CONTAINING FAMILY PROTEIN 2"/>
    <property type="match status" value="1"/>
</dbReference>
<dbReference type="PANTHER" id="PTHR12357">
    <property type="entry name" value="YTH YT521-B HOMOLOGY DOMAIN-CONTAINING"/>
    <property type="match status" value="1"/>
</dbReference>
<reference evidence="19" key="3">
    <citation type="submission" date="2025-09" db="UniProtKB">
        <authorList>
            <consortium name="Ensembl"/>
        </authorList>
    </citation>
    <scope>IDENTIFICATION</scope>
</reference>
<evidence type="ECO:0000256" key="1">
    <source>
        <dbReference type="ARBA" id="ARBA00004123"/>
    </source>
</evidence>
<dbReference type="GO" id="GO:0000932">
    <property type="term" value="C:P-body"/>
    <property type="evidence" value="ECO:0007669"/>
    <property type="project" value="UniProtKB-SubCell"/>
</dbReference>
<protein>
    <recommendedName>
        <fullName evidence="15">YTH domain-containing family protein 2</fullName>
    </recommendedName>
</protein>
<dbReference type="FunFam" id="3.10.590.10:FF:000001">
    <property type="entry name" value="YTH domain family 1, isoform CRA_a"/>
    <property type="match status" value="1"/>
</dbReference>
<evidence type="ECO:0000256" key="14">
    <source>
        <dbReference type="ARBA" id="ARBA00038031"/>
    </source>
</evidence>
<evidence type="ECO:0000256" key="6">
    <source>
        <dbReference type="ARBA" id="ARBA00022723"/>
    </source>
</evidence>
<dbReference type="GO" id="GO:0003729">
    <property type="term" value="F:mRNA binding"/>
    <property type="evidence" value="ECO:0007669"/>
    <property type="project" value="TreeGrafter"/>
</dbReference>
<dbReference type="Gene3D" id="3.10.390.10">
    <property type="entry name" value="SAND domain-like"/>
    <property type="match status" value="1"/>
</dbReference>
<keyword evidence="12" id="KW-0804">Transcription</keyword>
<feature type="region of interest" description="Disordered" evidence="16">
    <location>
        <begin position="790"/>
        <end position="825"/>
    </location>
</feature>
<comment type="similarity">
    <text evidence="14">Belongs to the YTHDF family. YTHDF2 subfamily.</text>
</comment>
<dbReference type="GO" id="GO:0061157">
    <property type="term" value="P:mRNA destabilization"/>
    <property type="evidence" value="ECO:0007669"/>
    <property type="project" value="UniProtKB-ARBA"/>
</dbReference>
<evidence type="ECO:0000313" key="19">
    <source>
        <dbReference type="Ensembl" id="ENSFALP00000031825.1"/>
    </source>
</evidence>
<dbReference type="GO" id="GO:0005634">
    <property type="term" value="C:nucleus"/>
    <property type="evidence" value="ECO:0007669"/>
    <property type="project" value="UniProtKB-SubCell"/>
</dbReference>
<dbReference type="GO" id="GO:1990247">
    <property type="term" value="F:N6-methyladenosine-containing RNA reader activity"/>
    <property type="evidence" value="ECO:0007669"/>
    <property type="project" value="TreeGrafter"/>
</dbReference>
<dbReference type="GO" id="GO:0010494">
    <property type="term" value="C:cytoplasmic stress granule"/>
    <property type="evidence" value="ECO:0007669"/>
    <property type="project" value="UniProtKB-SubCell"/>
</dbReference>
<dbReference type="CDD" id="cd21134">
    <property type="entry name" value="YTH"/>
    <property type="match status" value="1"/>
</dbReference>
<dbReference type="GO" id="GO:0005829">
    <property type="term" value="C:cytosol"/>
    <property type="evidence" value="ECO:0007669"/>
    <property type="project" value="UniProtKB-SubCell"/>
</dbReference>
<dbReference type="SMART" id="SM00258">
    <property type="entry name" value="SAND"/>
    <property type="match status" value="1"/>
</dbReference>
<proteinExistence type="inferred from homology"/>
<evidence type="ECO:0000256" key="15">
    <source>
        <dbReference type="ARBA" id="ARBA00039686"/>
    </source>
</evidence>
<feature type="compositionally biased region" description="Pro residues" evidence="16">
    <location>
        <begin position="872"/>
        <end position="883"/>
    </location>
</feature>
<reference evidence="19 20" key="1">
    <citation type="journal article" date="2012" name="Nature">
        <title>The genomic landscape of species divergence in Ficedula flycatchers.</title>
        <authorList>
            <person name="Ellegren H."/>
            <person name="Smeds L."/>
            <person name="Burri R."/>
            <person name="Olason P.I."/>
            <person name="Backstrom N."/>
            <person name="Kawakami T."/>
            <person name="Kunstner A."/>
            <person name="Makinen H."/>
            <person name="Nadachowska-Brzyska K."/>
            <person name="Qvarnstrom A."/>
            <person name="Uebbing S."/>
            <person name="Wolf J.B."/>
        </authorList>
    </citation>
    <scope>NUCLEOTIDE SEQUENCE [LARGE SCALE GENOMIC DNA]</scope>
</reference>
<evidence type="ECO:0000256" key="10">
    <source>
        <dbReference type="ARBA" id="ARBA00023054"/>
    </source>
</evidence>
<feature type="domain" description="YTH" evidence="18">
    <location>
        <begin position="947"/>
        <end position="1081"/>
    </location>
</feature>
<keyword evidence="13" id="KW-0539">Nucleus</keyword>
<dbReference type="InterPro" id="IPR000770">
    <property type="entry name" value="SAND_dom"/>
</dbReference>